<dbReference type="PANTHER" id="PTHR24030:SF0">
    <property type="entry name" value="PROTEIN CMSS1"/>
    <property type="match status" value="1"/>
</dbReference>
<dbReference type="GO" id="GO:0005634">
    <property type="term" value="C:nucleus"/>
    <property type="evidence" value="ECO:0007669"/>
    <property type="project" value="TreeGrafter"/>
</dbReference>
<feature type="region of interest" description="Disordered" evidence="1">
    <location>
        <begin position="1"/>
        <end position="70"/>
    </location>
</feature>
<dbReference type="Proteomes" id="UP000242188">
    <property type="component" value="Unassembled WGS sequence"/>
</dbReference>
<dbReference type="Pfam" id="PF14617">
    <property type="entry name" value="CMS1"/>
    <property type="match status" value="1"/>
</dbReference>
<dbReference type="STRING" id="6573.A0A210QNB2"/>
<comment type="caution">
    <text evidence="2">The sequence shown here is derived from an EMBL/GenBank/DDBJ whole genome shotgun (WGS) entry which is preliminary data.</text>
</comment>
<gene>
    <name evidence="2" type="ORF">KP79_PYT06741</name>
</gene>
<sequence>MADDLDDEWWTSAQNEGETSEPESDHSVEASENAAPVKRKAEAIDDDKGADDDQADNTDNKEKKKKAKRKRNTITVELKAKGSKSGTAEDLVQVITKHYKDKLSTVEWDNIKIDTDRNFFVSADKEHTPVSYLRTILPKWKKMLKTELKPGSPLVLLVSASAIRSVQLNREILDFKSEQCQIAKLFAKHFKLEEQQKFLAKKVCHIGLGTPNRLHTLVKSGRLVQLSMIKSL</sequence>
<evidence type="ECO:0000256" key="1">
    <source>
        <dbReference type="SAM" id="MobiDB-lite"/>
    </source>
</evidence>
<protein>
    <submittedName>
        <fullName evidence="2">Protein CMSS1</fullName>
    </submittedName>
</protein>
<dbReference type="OrthoDB" id="1929311at2759"/>
<evidence type="ECO:0000313" key="3">
    <source>
        <dbReference type="Proteomes" id="UP000242188"/>
    </source>
</evidence>
<keyword evidence="3" id="KW-1185">Reference proteome</keyword>
<dbReference type="GO" id="GO:0030686">
    <property type="term" value="C:90S preribosome"/>
    <property type="evidence" value="ECO:0007669"/>
    <property type="project" value="TreeGrafter"/>
</dbReference>
<organism evidence="2 3">
    <name type="scientific">Mizuhopecten yessoensis</name>
    <name type="common">Japanese scallop</name>
    <name type="synonym">Patinopecten yessoensis</name>
    <dbReference type="NCBI Taxonomy" id="6573"/>
    <lineage>
        <taxon>Eukaryota</taxon>
        <taxon>Metazoa</taxon>
        <taxon>Spiralia</taxon>
        <taxon>Lophotrochozoa</taxon>
        <taxon>Mollusca</taxon>
        <taxon>Bivalvia</taxon>
        <taxon>Autobranchia</taxon>
        <taxon>Pteriomorphia</taxon>
        <taxon>Pectinida</taxon>
        <taxon>Pectinoidea</taxon>
        <taxon>Pectinidae</taxon>
        <taxon>Mizuhopecten</taxon>
    </lineage>
</organism>
<dbReference type="EMBL" id="NEDP02002733">
    <property type="protein sequence ID" value="OWF50212.1"/>
    <property type="molecule type" value="Genomic_DNA"/>
</dbReference>
<dbReference type="InterPro" id="IPR032704">
    <property type="entry name" value="Cms1"/>
</dbReference>
<proteinExistence type="predicted"/>
<dbReference type="PANTHER" id="PTHR24030">
    <property type="entry name" value="PROTEIN CMSS1"/>
    <property type="match status" value="1"/>
</dbReference>
<name>A0A210QNB2_MIZYE</name>
<dbReference type="AlphaFoldDB" id="A0A210QNB2"/>
<reference evidence="2 3" key="1">
    <citation type="journal article" date="2017" name="Nat. Ecol. Evol.">
        <title>Scallop genome provides insights into evolution of bilaterian karyotype and development.</title>
        <authorList>
            <person name="Wang S."/>
            <person name="Zhang J."/>
            <person name="Jiao W."/>
            <person name="Li J."/>
            <person name="Xun X."/>
            <person name="Sun Y."/>
            <person name="Guo X."/>
            <person name="Huan P."/>
            <person name="Dong B."/>
            <person name="Zhang L."/>
            <person name="Hu X."/>
            <person name="Sun X."/>
            <person name="Wang J."/>
            <person name="Zhao C."/>
            <person name="Wang Y."/>
            <person name="Wang D."/>
            <person name="Huang X."/>
            <person name="Wang R."/>
            <person name="Lv J."/>
            <person name="Li Y."/>
            <person name="Zhang Z."/>
            <person name="Liu B."/>
            <person name="Lu W."/>
            <person name="Hui Y."/>
            <person name="Liang J."/>
            <person name="Zhou Z."/>
            <person name="Hou R."/>
            <person name="Li X."/>
            <person name="Liu Y."/>
            <person name="Li H."/>
            <person name="Ning X."/>
            <person name="Lin Y."/>
            <person name="Zhao L."/>
            <person name="Xing Q."/>
            <person name="Dou J."/>
            <person name="Li Y."/>
            <person name="Mao J."/>
            <person name="Guo H."/>
            <person name="Dou H."/>
            <person name="Li T."/>
            <person name="Mu C."/>
            <person name="Jiang W."/>
            <person name="Fu Q."/>
            <person name="Fu X."/>
            <person name="Miao Y."/>
            <person name="Liu J."/>
            <person name="Yu Q."/>
            <person name="Li R."/>
            <person name="Liao H."/>
            <person name="Li X."/>
            <person name="Kong Y."/>
            <person name="Jiang Z."/>
            <person name="Chourrout D."/>
            <person name="Li R."/>
            <person name="Bao Z."/>
        </authorList>
    </citation>
    <scope>NUCLEOTIDE SEQUENCE [LARGE SCALE GENOMIC DNA]</scope>
    <source>
        <strain evidence="2 3">PY_sf001</strain>
    </source>
</reference>
<evidence type="ECO:0000313" key="2">
    <source>
        <dbReference type="EMBL" id="OWF50212.1"/>
    </source>
</evidence>
<accession>A0A210QNB2</accession>